<evidence type="ECO:0000259" key="5">
    <source>
        <dbReference type="Pfam" id="PF02347"/>
    </source>
</evidence>
<sequence length="449" mass="49719">MEFRYLPMTDSDKQEMLATIGVDSTEELFADIPEQIRFRGSLNLKKPANEAQLKKELADMANKNVNLKTHASFLGAGVYDHYIPSVVDHVISRSEFYTAYTPYQPEISQGELQAIFEFQTMISELTGLPVANSSMYDGGTSLAEAVNLSAAHTKRKKILVSKAVHPESRAVIETYARGPELEIVEIDCEGGYTNLQQLADAIDEDTASVVVQYPNFFGQIEPLEKINELVKSQTKTMLITSSNPLSLGYLTPPGEFGADIVVGDTQVFGIPAQFGGPHCGYFATTDKLMRKVPGRLVGQTVDEDGARGFVLTLQAREQHIRRDKATSNICSNQALNALASSVAMSSIGKHGLRKMAVLNMKKARYMKQKLRETGLRVVHEGMFFNELVVDIGSNVSEINKQLLNKGFIGGYDLEVNYPELKNHMLIAVTESRTKEEIDIFVKELGDLHE</sequence>
<dbReference type="PIRSF" id="PIRSF006815">
    <property type="entry name" value="GcvPA"/>
    <property type="match status" value="1"/>
</dbReference>
<gene>
    <name evidence="4" type="primary">gcvPA</name>
    <name evidence="6" type="ORF">OPHB3_3809</name>
</gene>
<dbReference type="PANTHER" id="PTHR42806">
    <property type="entry name" value="GLYCINE CLEAVAGE SYSTEM P-PROTEIN"/>
    <property type="match status" value="1"/>
</dbReference>
<evidence type="ECO:0000313" key="6">
    <source>
        <dbReference type="EMBL" id="GAQ19825.1"/>
    </source>
</evidence>
<evidence type="ECO:0000256" key="4">
    <source>
        <dbReference type="HAMAP-Rule" id="MF_00712"/>
    </source>
</evidence>
<dbReference type="NCBIfam" id="NF001696">
    <property type="entry name" value="PRK00451.1"/>
    <property type="match status" value="1"/>
</dbReference>
<reference evidence="6 7" key="2">
    <citation type="journal article" date="2016" name="Genome Announc.">
        <title>Draft Genome Sequence of Oceanobacillus picturae Heshi-B3, Isolated from Fermented Rice Bran in a Traditional Japanese Seafood Dish.</title>
        <authorList>
            <person name="Akuzawa S."/>
            <person name="Nagaoka J."/>
            <person name="Kanekatsu M."/>
            <person name="Kanesaki Y."/>
            <person name="Suzuki T."/>
        </authorList>
    </citation>
    <scope>NUCLEOTIDE SEQUENCE [LARGE SCALE GENOMIC DNA]</scope>
    <source>
        <strain evidence="6 7">Heshi-B3</strain>
    </source>
</reference>
<dbReference type="InterPro" id="IPR015421">
    <property type="entry name" value="PyrdxlP-dep_Trfase_major"/>
</dbReference>
<evidence type="ECO:0000256" key="3">
    <source>
        <dbReference type="ARBA" id="ARBA00049026"/>
    </source>
</evidence>
<comment type="similarity">
    <text evidence="4">Belongs to the GcvP family. N-terminal subunit subfamily.</text>
</comment>
<dbReference type="SUPFAM" id="SSF53383">
    <property type="entry name" value="PLP-dependent transferases"/>
    <property type="match status" value="1"/>
</dbReference>
<dbReference type="GO" id="GO:0019464">
    <property type="term" value="P:glycine decarboxylation via glycine cleavage system"/>
    <property type="evidence" value="ECO:0007669"/>
    <property type="project" value="UniProtKB-UniRule"/>
</dbReference>
<reference evidence="7" key="1">
    <citation type="submission" date="2015-07" db="EMBL/GenBank/DDBJ databases">
        <title>Draft Genome Sequence of Oceanobacillus picturae Heshi-B3 that Was Isolated from Fermented Rice Bran with Aging Salted Mackerel, Which Was Named Heshiko as Traditional Fermented Seafood in Japan.</title>
        <authorList>
            <person name="Akuzawa S."/>
            <person name="Nakagawa J."/>
            <person name="Kanekatsu T."/>
            <person name="Kanesaki Y."/>
            <person name="Suzuki T."/>
        </authorList>
    </citation>
    <scope>NUCLEOTIDE SEQUENCE [LARGE SCALE GENOMIC DNA]</scope>
    <source>
        <strain evidence="7">Heshi-B3</strain>
    </source>
</reference>
<comment type="catalytic activity">
    <reaction evidence="3 4">
        <text>N(6)-[(R)-lipoyl]-L-lysyl-[glycine-cleavage complex H protein] + glycine + H(+) = N(6)-[(R)-S(8)-aminomethyldihydrolipoyl]-L-lysyl-[glycine-cleavage complex H protein] + CO2</text>
        <dbReference type="Rhea" id="RHEA:24304"/>
        <dbReference type="Rhea" id="RHEA-COMP:10494"/>
        <dbReference type="Rhea" id="RHEA-COMP:10495"/>
        <dbReference type="ChEBI" id="CHEBI:15378"/>
        <dbReference type="ChEBI" id="CHEBI:16526"/>
        <dbReference type="ChEBI" id="CHEBI:57305"/>
        <dbReference type="ChEBI" id="CHEBI:83099"/>
        <dbReference type="ChEBI" id="CHEBI:83143"/>
        <dbReference type="EC" id="1.4.4.2"/>
    </reaction>
</comment>
<dbReference type="InterPro" id="IPR023010">
    <property type="entry name" value="GcvPA"/>
</dbReference>
<dbReference type="GO" id="GO:0004375">
    <property type="term" value="F:glycine dehydrogenase (decarboxylating) activity"/>
    <property type="evidence" value="ECO:0007669"/>
    <property type="project" value="UniProtKB-EC"/>
</dbReference>
<dbReference type="GO" id="GO:0009116">
    <property type="term" value="P:nucleoside metabolic process"/>
    <property type="evidence" value="ECO:0007669"/>
    <property type="project" value="InterPro"/>
</dbReference>
<accession>A0A0U9HF22</accession>
<comment type="subunit">
    <text evidence="4">The glycine cleavage system is composed of four proteins: P, T, L and H. In this organism, the P 'protein' is a heterodimer of two subunits.</text>
</comment>
<dbReference type="EC" id="1.4.4.2" evidence="4"/>
<dbReference type="InterPro" id="IPR015424">
    <property type="entry name" value="PyrdxlP-dep_Trfase"/>
</dbReference>
<dbReference type="CDD" id="cd00613">
    <property type="entry name" value="GDC-P"/>
    <property type="match status" value="1"/>
</dbReference>
<dbReference type="Gene3D" id="3.90.1150.10">
    <property type="entry name" value="Aspartate Aminotransferase, domain 1"/>
    <property type="match status" value="1"/>
</dbReference>
<protein>
    <recommendedName>
        <fullName evidence="4">Probable glycine dehydrogenase (decarboxylating) subunit 1</fullName>
        <ecNumber evidence="4">1.4.4.2</ecNumber>
    </recommendedName>
    <alternativeName>
        <fullName evidence="4">Glycine cleavage system P-protein subunit 1</fullName>
    </alternativeName>
    <alternativeName>
        <fullName evidence="4">Glycine decarboxylase subunit 1</fullName>
    </alternativeName>
    <alternativeName>
        <fullName evidence="4">Glycine dehydrogenase (aminomethyl-transferring) subunit 1</fullName>
    </alternativeName>
</protein>
<comment type="caution">
    <text evidence="6">The sequence shown here is derived from an EMBL/GenBank/DDBJ whole genome shotgun (WGS) entry which is preliminary data.</text>
</comment>
<comment type="function">
    <text evidence="1 4">The glycine cleavage system catalyzes the degradation of glycine. The P protein binds the alpha-amino group of glycine through its pyridoxal phosphate cofactor; CO(2) is released and the remaining methylamine moiety is then transferred to the lipoamide cofactor of the H protein.</text>
</comment>
<name>A0A0U9HF22_9BACI</name>
<evidence type="ECO:0000313" key="7">
    <source>
        <dbReference type="Proteomes" id="UP000052946"/>
    </source>
</evidence>
<organism evidence="6 7">
    <name type="scientific">Oceanobacillus picturae</name>
    <dbReference type="NCBI Taxonomy" id="171693"/>
    <lineage>
        <taxon>Bacteria</taxon>
        <taxon>Bacillati</taxon>
        <taxon>Bacillota</taxon>
        <taxon>Bacilli</taxon>
        <taxon>Bacillales</taxon>
        <taxon>Bacillaceae</taxon>
        <taxon>Oceanobacillus</taxon>
    </lineage>
</organism>
<dbReference type="Pfam" id="PF02347">
    <property type="entry name" value="GDC-P"/>
    <property type="match status" value="1"/>
</dbReference>
<dbReference type="RefSeq" id="WP_058951343.1">
    <property type="nucleotide sequence ID" value="NZ_BBXV01000071.1"/>
</dbReference>
<dbReference type="OrthoDB" id="9771867at2"/>
<proteinExistence type="inferred from homology"/>
<keyword evidence="2 4" id="KW-0560">Oxidoreductase</keyword>
<dbReference type="PANTHER" id="PTHR42806:SF1">
    <property type="entry name" value="GLYCINE DEHYDROGENASE (DECARBOXYLATING)"/>
    <property type="match status" value="1"/>
</dbReference>
<dbReference type="InterPro" id="IPR049315">
    <property type="entry name" value="GDC-P_N"/>
</dbReference>
<evidence type="ECO:0000256" key="1">
    <source>
        <dbReference type="ARBA" id="ARBA00003788"/>
    </source>
</evidence>
<evidence type="ECO:0000256" key="2">
    <source>
        <dbReference type="ARBA" id="ARBA00023002"/>
    </source>
</evidence>
<dbReference type="Gene3D" id="3.40.640.10">
    <property type="entry name" value="Type I PLP-dependent aspartate aminotransferase-like (Major domain)"/>
    <property type="match status" value="1"/>
</dbReference>
<dbReference type="AlphaFoldDB" id="A0A0U9HF22"/>
<feature type="domain" description="Glycine cleavage system P-protein N-terminal" evidence="5">
    <location>
        <begin position="4"/>
        <end position="442"/>
    </location>
</feature>
<dbReference type="InterPro" id="IPR015422">
    <property type="entry name" value="PyrdxlP-dep_Trfase_small"/>
</dbReference>
<dbReference type="HAMAP" id="MF_00712">
    <property type="entry name" value="GcvPA"/>
    <property type="match status" value="1"/>
</dbReference>
<dbReference type="EMBL" id="BBXV01000071">
    <property type="protein sequence ID" value="GAQ19825.1"/>
    <property type="molecule type" value="Genomic_DNA"/>
</dbReference>
<dbReference type="Proteomes" id="UP000052946">
    <property type="component" value="Unassembled WGS sequence"/>
</dbReference>
<dbReference type="InterPro" id="IPR020581">
    <property type="entry name" value="GDC_P"/>
</dbReference>